<sequence length="53" mass="5967">MEKRSFSSMQYLSTVIAENFLAGHSTYILTFSAEVSSATKSETTLELRRICTE</sequence>
<dbReference type="Proteomes" id="UP001189624">
    <property type="component" value="Chromosome 5"/>
</dbReference>
<organism evidence="1 2">
    <name type="scientific">Sphenostylis stenocarpa</name>
    <dbReference type="NCBI Taxonomy" id="92480"/>
    <lineage>
        <taxon>Eukaryota</taxon>
        <taxon>Viridiplantae</taxon>
        <taxon>Streptophyta</taxon>
        <taxon>Embryophyta</taxon>
        <taxon>Tracheophyta</taxon>
        <taxon>Spermatophyta</taxon>
        <taxon>Magnoliopsida</taxon>
        <taxon>eudicotyledons</taxon>
        <taxon>Gunneridae</taxon>
        <taxon>Pentapetalae</taxon>
        <taxon>rosids</taxon>
        <taxon>fabids</taxon>
        <taxon>Fabales</taxon>
        <taxon>Fabaceae</taxon>
        <taxon>Papilionoideae</taxon>
        <taxon>50 kb inversion clade</taxon>
        <taxon>NPAAA clade</taxon>
        <taxon>indigoferoid/millettioid clade</taxon>
        <taxon>Phaseoleae</taxon>
        <taxon>Sphenostylis</taxon>
    </lineage>
</organism>
<dbReference type="AlphaFoldDB" id="A0AA86SXX2"/>
<dbReference type="Gramene" id="rna-AYBTSS11_LOCUS16070">
    <property type="protein sequence ID" value="CAJ1955332.1"/>
    <property type="gene ID" value="gene-AYBTSS11_LOCUS16070"/>
</dbReference>
<proteinExistence type="predicted"/>
<evidence type="ECO:0000313" key="1">
    <source>
        <dbReference type="EMBL" id="CAJ1955332.1"/>
    </source>
</evidence>
<dbReference type="EMBL" id="OY731402">
    <property type="protein sequence ID" value="CAJ1955332.1"/>
    <property type="molecule type" value="Genomic_DNA"/>
</dbReference>
<accession>A0AA86SXX2</accession>
<name>A0AA86SXX2_9FABA</name>
<reference evidence="1" key="1">
    <citation type="submission" date="2023-10" db="EMBL/GenBank/DDBJ databases">
        <authorList>
            <person name="Domelevo Entfellner J.-B."/>
        </authorList>
    </citation>
    <scope>NUCLEOTIDE SEQUENCE</scope>
</reference>
<evidence type="ECO:0000313" key="2">
    <source>
        <dbReference type="Proteomes" id="UP001189624"/>
    </source>
</evidence>
<keyword evidence="2" id="KW-1185">Reference proteome</keyword>
<gene>
    <name evidence="1" type="ORF">AYBTSS11_LOCUS16070</name>
</gene>
<protein>
    <submittedName>
        <fullName evidence="1">Uncharacterized protein</fullName>
    </submittedName>
</protein>